<dbReference type="CDD" id="cd03784">
    <property type="entry name" value="GT1_Gtf-like"/>
    <property type="match status" value="1"/>
</dbReference>
<dbReference type="SUPFAM" id="SSF53756">
    <property type="entry name" value="UDP-Glycosyltransferase/glycogen phosphorylase"/>
    <property type="match status" value="1"/>
</dbReference>
<dbReference type="PANTHER" id="PTHR48050">
    <property type="entry name" value="STEROL 3-BETA-GLUCOSYLTRANSFERASE"/>
    <property type="match status" value="1"/>
</dbReference>
<name>A0ABT9A412_9SPHN</name>
<dbReference type="InterPro" id="IPR004276">
    <property type="entry name" value="GlycoTrans_28_N"/>
</dbReference>
<evidence type="ECO:0000259" key="2">
    <source>
        <dbReference type="Pfam" id="PF06722"/>
    </source>
</evidence>
<dbReference type="PANTHER" id="PTHR48050:SF13">
    <property type="entry name" value="STEROL 3-BETA-GLUCOSYLTRANSFERASE UGT80A2"/>
    <property type="match status" value="1"/>
</dbReference>
<dbReference type="Proteomes" id="UP001176468">
    <property type="component" value="Unassembled WGS sequence"/>
</dbReference>
<dbReference type="Pfam" id="PF06722">
    <property type="entry name" value="EryCIII-like_C"/>
    <property type="match status" value="1"/>
</dbReference>
<dbReference type="Pfam" id="PF03033">
    <property type="entry name" value="Glyco_transf_28"/>
    <property type="match status" value="1"/>
</dbReference>
<sequence length="441" mass="47373">MRKIILTTIGTLGDLHPIIAIALALRRLGFRPVLAVAEDQVAKCRKAGLEAVPVLPGFDAVRGRMGLSEDEAVKRLLGNQREMLDQVLMPALPTSTEALETVAQDAEAIVTSSFVFAAPIVAEKLGIPLVSLVLQPMAMLSAFDPPCTPDFRMMKRAPVSRVGRSWNRFVYNSMRAAIHCIYSRRIDRVRAKHGLAPKGAMRLLEAHESSLLTLGTYSPRFGGMQPDMPGNVRIVGFPVFDSCTGAAEKLHPAIAKFLADGPAPIVFTLGSFAVNCAGAFYDEAAAAAKLLGRRAILLTGGTGEPSVEGDILRCGYAPHSLLFPAASAIVHHGGAGTTGQALRAGKPQMIVPHMGDQHDHGERIERMGLGLTMRSNKFTAKRAAERIARLFDDRSYGNEAVRIGKLVARERGAETAARAIADALDRQRGDFTPFVREAAVA</sequence>
<keyword evidence="4" id="KW-1185">Reference proteome</keyword>
<feature type="domain" description="Glycosyltransferase family 28 N-terminal" evidence="1">
    <location>
        <begin position="4"/>
        <end position="131"/>
    </location>
</feature>
<gene>
    <name evidence="3" type="ORF">Q5H94_19740</name>
</gene>
<feature type="domain" description="Erythromycin biosynthesis protein CIII-like C-terminal" evidence="2">
    <location>
        <begin position="311"/>
        <end position="405"/>
    </location>
</feature>
<evidence type="ECO:0000259" key="1">
    <source>
        <dbReference type="Pfam" id="PF03033"/>
    </source>
</evidence>
<dbReference type="InterPro" id="IPR002213">
    <property type="entry name" value="UDP_glucos_trans"/>
</dbReference>
<dbReference type="InterPro" id="IPR050426">
    <property type="entry name" value="Glycosyltransferase_28"/>
</dbReference>
<dbReference type="EMBL" id="JAUQSZ010000017">
    <property type="protein sequence ID" value="MDO7844573.1"/>
    <property type="molecule type" value="Genomic_DNA"/>
</dbReference>
<protein>
    <submittedName>
        <fullName evidence="3">Glycosyltransferase</fullName>
    </submittedName>
</protein>
<reference evidence="3" key="1">
    <citation type="submission" date="2023-07" db="EMBL/GenBank/DDBJ databases">
        <authorList>
            <person name="Kim M.K."/>
        </authorList>
    </citation>
    <scope>NUCLEOTIDE SEQUENCE</scope>
    <source>
        <strain evidence="3">CA1-15</strain>
    </source>
</reference>
<evidence type="ECO:0000313" key="4">
    <source>
        <dbReference type="Proteomes" id="UP001176468"/>
    </source>
</evidence>
<evidence type="ECO:0000313" key="3">
    <source>
        <dbReference type="EMBL" id="MDO7844573.1"/>
    </source>
</evidence>
<comment type="caution">
    <text evidence="3">The sequence shown here is derived from an EMBL/GenBank/DDBJ whole genome shotgun (WGS) entry which is preliminary data.</text>
</comment>
<accession>A0ABT9A412</accession>
<organism evidence="3 4">
    <name type="scientific">Sphingomonas immobilis</name>
    <dbReference type="NCBI Taxonomy" id="3063997"/>
    <lineage>
        <taxon>Bacteria</taxon>
        <taxon>Pseudomonadati</taxon>
        <taxon>Pseudomonadota</taxon>
        <taxon>Alphaproteobacteria</taxon>
        <taxon>Sphingomonadales</taxon>
        <taxon>Sphingomonadaceae</taxon>
        <taxon>Sphingomonas</taxon>
    </lineage>
</organism>
<proteinExistence type="predicted"/>
<dbReference type="InterPro" id="IPR010610">
    <property type="entry name" value="EryCIII-like_C"/>
</dbReference>
<dbReference type="Gene3D" id="3.40.50.2000">
    <property type="entry name" value="Glycogen Phosphorylase B"/>
    <property type="match status" value="2"/>
</dbReference>
<dbReference type="RefSeq" id="WP_304562966.1">
    <property type="nucleotide sequence ID" value="NZ_JAUQSZ010000017.1"/>
</dbReference>